<name>A0A1V0DXM7_9CAUD</name>
<dbReference type="EMBL" id="KY593455">
    <property type="protein sequence ID" value="ARB05894.1"/>
    <property type="molecule type" value="Genomic_DNA"/>
</dbReference>
<organism evidence="1 2">
    <name type="scientific">Yersinia phage fHe-Yen9-01</name>
    <dbReference type="NCBI Taxonomy" id="1965363"/>
    <lineage>
        <taxon>Viruses</taxon>
        <taxon>Duplodnaviria</taxon>
        <taxon>Heunggongvirae</taxon>
        <taxon>Uroviricota</taxon>
        <taxon>Caudoviricetes</taxon>
        <taxon>Pantevenvirales</taxon>
        <taxon>Straboviridae</taxon>
        <taxon>Tevenvirinae</taxon>
        <taxon>Tegunavirus</taxon>
        <taxon>Tegunavirus fheyen901</taxon>
    </lineage>
</organism>
<protein>
    <recommendedName>
        <fullName evidence="3">RI lysis inhibition regulator membrane protein</fullName>
    </recommendedName>
</protein>
<reference evidence="1 2" key="1">
    <citation type="submission" date="2017-02" db="EMBL/GenBank/DDBJ databases">
        <title>Characterization and complete genome sequence of Yersinia bacteriophage, fHe-Yen9-01.</title>
        <authorList>
            <person name="Jun J.W."/>
            <person name="Wicklund A."/>
            <person name="Skurnik M."/>
        </authorList>
    </citation>
    <scope>NUCLEOTIDE SEQUENCE [LARGE SCALE GENOMIC DNA]</scope>
</reference>
<sequence>MSLTKLAVCAMMIAFFVSPTASMADEHNKHQYFEGAMTIYSKFKEPSREQSEQFYSFIKSKWQQARCQASCSVDGRDAANEYAMQRKVKLDDENK</sequence>
<gene>
    <name evidence="1" type="ORF">fHeYen901_121</name>
</gene>
<keyword evidence="2" id="KW-1185">Reference proteome</keyword>
<evidence type="ECO:0000313" key="2">
    <source>
        <dbReference type="Proteomes" id="UP000222840"/>
    </source>
</evidence>
<dbReference type="InterPro" id="IPR034696">
    <property type="entry name" value="RI_T4"/>
</dbReference>
<accession>A0A1V0DXM7</accession>
<evidence type="ECO:0008006" key="3">
    <source>
        <dbReference type="Google" id="ProtNLM"/>
    </source>
</evidence>
<dbReference type="Pfam" id="PF24205">
    <property type="entry name" value="Antiholin"/>
    <property type="match status" value="1"/>
</dbReference>
<proteinExistence type="predicted"/>
<dbReference type="Proteomes" id="UP000222840">
    <property type="component" value="Segment"/>
</dbReference>
<evidence type="ECO:0000313" key="1">
    <source>
        <dbReference type="EMBL" id="ARB05894.1"/>
    </source>
</evidence>